<dbReference type="EMBL" id="JAULSN010000005">
    <property type="protein sequence ID" value="KAK3371832.1"/>
    <property type="molecule type" value="Genomic_DNA"/>
</dbReference>
<dbReference type="InterPro" id="IPR019339">
    <property type="entry name" value="CIR_N_dom"/>
</dbReference>
<feature type="compositionally biased region" description="Pro residues" evidence="1">
    <location>
        <begin position="1"/>
        <end position="12"/>
    </location>
</feature>
<proteinExistence type="predicted"/>
<organism evidence="3 4">
    <name type="scientific">Lasiosphaeria ovina</name>
    <dbReference type="NCBI Taxonomy" id="92902"/>
    <lineage>
        <taxon>Eukaryota</taxon>
        <taxon>Fungi</taxon>
        <taxon>Dikarya</taxon>
        <taxon>Ascomycota</taxon>
        <taxon>Pezizomycotina</taxon>
        <taxon>Sordariomycetes</taxon>
        <taxon>Sordariomycetidae</taxon>
        <taxon>Sordariales</taxon>
        <taxon>Lasiosphaeriaceae</taxon>
        <taxon>Lasiosphaeria</taxon>
    </lineage>
</organism>
<dbReference type="SMART" id="SM01083">
    <property type="entry name" value="Cir_N"/>
    <property type="match status" value="1"/>
</dbReference>
<evidence type="ECO:0000313" key="3">
    <source>
        <dbReference type="EMBL" id="KAK3371832.1"/>
    </source>
</evidence>
<feature type="region of interest" description="Disordered" evidence="1">
    <location>
        <begin position="56"/>
        <end position="75"/>
    </location>
</feature>
<feature type="compositionally biased region" description="Basic and acidic residues" evidence="1">
    <location>
        <begin position="379"/>
        <end position="398"/>
    </location>
</feature>
<evidence type="ECO:0000259" key="2">
    <source>
        <dbReference type="SMART" id="SM01083"/>
    </source>
</evidence>
<comment type="caution">
    <text evidence="3">The sequence shown here is derived from an EMBL/GenBank/DDBJ whole genome shotgun (WGS) entry which is preliminary data.</text>
</comment>
<feature type="compositionally biased region" description="Basic and acidic residues" evidence="1">
    <location>
        <begin position="212"/>
        <end position="223"/>
    </location>
</feature>
<dbReference type="AlphaFoldDB" id="A0AAE0N5R8"/>
<feature type="region of interest" description="Disordered" evidence="1">
    <location>
        <begin position="84"/>
        <end position="144"/>
    </location>
</feature>
<feature type="compositionally biased region" description="Basic and acidic residues" evidence="1">
    <location>
        <begin position="303"/>
        <end position="331"/>
    </location>
</feature>
<feature type="compositionally biased region" description="Basic and acidic residues" evidence="1">
    <location>
        <begin position="339"/>
        <end position="369"/>
    </location>
</feature>
<reference evidence="3" key="2">
    <citation type="submission" date="2023-06" db="EMBL/GenBank/DDBJ databases">
        <authorList>
            <consortium name="Lawrence Berkeley National Laboratory"/>
            <person name="Haridas S."/>
            <person name="Hensen N."/>
            <person name="Bonometti L."/>
            <person name="Westerberg I."/>
            <person name="Brannstrom I.O."/>
            <person name="Guillou S."/>
            <person name="Cros-Aarteil S."/>
            <person name="Calhoun S."/>
            <person name="Kuo A."/>
            <person name="Mondo S."/>
            <person name="Pangilinan J."/>
            <person name="Riley R."/>
            <person name="Labutti K."/>
            <person name="Andreopoulos B."/>
            <person name="Lipzen A."/>
            <person name="Chen C."/>
            <person name="Yanf M."/>
            <person name="Daum C."/>
            <person name="Ng V."/>
            <person name="Clum A."/>
            <person name="Steindorff A."/>
            <person name="Ohm R."/>
            <person name="Martin F."/>
            <person name="Silar P."/>
            <person name="Natvig D."/>
            <person name="Lalanne C."/>
            <person name="Gautier V."/>
            <person name="Ament-Velasquez S.L."/>
            <person name="Kruys A."/>
            <person name="Hutchinson M.I."/>
            <person name="Powell A.J."/>
            <person name="Barry K."/>
            <person name="Miller A.N."/>
            <person name="Grigoriev I.V."/>
            <person name="Debuchy R."/>
            <person name="Gladieux P."/>
            <person name="Thoren M.H."/>
            <person name="Johannesson H."/>
        </authorList>
    </citation>
    <scope>NUCLEOTIDE SEQUENCE</scope>
    <source>
        <strain evidence="3">CBS 958.72</strain>
    </source>
</reference>
<sequence>MYHLAPSPPTAPLPNEGALPSGTDDEAFHSETMPLHLLGKKSWHVYNADNVARVQRDEAAARAREEADEERMQAADAERRLAILRGEVPLPLEGGGEDQDERKRRLHGTSAETPAAASRDGDSRRADRKKRKRAGEDDTDFEMRVAREQAEAGDRVARELLVGPSAKPFSSSSSAAAPLVDSRGHISLFGEVDEMGQQRFLPPGGRGNSSSEKNEEAEREAAQTKRQFQDQYQMRLVNAAGKDGLGLTDGGPWYAAPDGDSSSAAPVPSKNVFGRDDPGRKAREAARLDASDPLAMMKRGAAKVREVDKERRREAEERQRELESLRKEERRSKKHRRRREEGRSGGNRTRDGVDTASGRHAEHEGQESSRHRRHNGSPKGERDSQHGKHRHGGDESHRHQSYKPKAISDRHDSKHRRHRDGDR</sequence>
<dbReference type="Proteomes" id="UP001287356">
    <property type="component" value="Unassembled WGS sequence"/>
</dbReference>
<feature type="domain" description="CBF1-interacting co-repressor CIR N-terminal" evidence="2">
    <location>
        <begin position="42"/>
        <end position="78"/>
    </location>
</feature>
<accession>A0AAE0N5R8</accession>
<keyword evidence="4" id="KW-1185">Reference proteome</keyword>
<feature type="compositionally biased region" description="Basic residues" evidence="1">
    <location>
        <begin position="413"/>
        <end position="423"/>
    </location>
</feature>
<gene>
    <name evidence="3" type="ORF">B0T24DRAFT_630536</name>
</gene>
<protein>
    <recommendedName>
        <fullName evidence="2">CBF1-interacting co-repressor CIR N-terminal domain-containing protein</fullName>
    </recommendedName>
</protein>
<dbReference type="PANTHER" id="PTHR22093">
    <property type="entry name" value="LEUKOCYTE RECEPTOR CLUSTER LRC MEMBER 1"/>
    <property type="match status" value="1"/>
</dbReference>
<feature type="region of interest" description="Disordered" evidence="1">
    <location>
        <begin position="192"/>
        <end position="423"/>
    </location>
</feature>
<reference evidence="3" key="1">
    <citation type="journal article" date="2023" name="Mol. Phylogenet. Evol.">
        <title>Genome-scale phylogeny and comparative genomics of the fungal order Sordariales.</title>
        <authorList>
            <person name="Hensen N."/>
            <person name="Bonometti L."/>
            <person name="Westerberg I."/>
            <person name="Brannstrom I.O."/>
            <person name="Guillou S."/>
            <person name="Cros-Aarteil S."/>
            <person name="Calhoun S."/>
            <person name="Haridas S."/>
            <person name="Kuo A."/>
            <person name="Mondo S."/>
            <person name="Pangilinan J."/>
            <person name="Riley R."/>
            <person name="LaButti K."/>
            <person name="Andreopoulos B."/>
            <person name="Lipzen A."/>
            <person name="Chen C."/>
            <person name="Yan M."/>
            <person name="Daum C."/>
            <person name="Ng V."/>
            <person name="Clum A."/>
            <person name="Steindorff A."/>
            <person name="Ohm R.A."/>
            <person name="Martin F."/>
            <person name="Silar P."/>
            <person name="Natvig D.O."/>
            <person name="Lalanne C."/>
            <person name="Gautier V."/>
            <person name="Ament-Velasquez S.L."/>
            <person name="Kruys A."/>
            <person name="Hutchinson M.I."/>
            <person name="Powell A.J."/>
            <person name="Barry K."/>
            <person name="Miller A.N."/>
            <person name="Grigoriev I.V."/>
            <person name="Debuchy R."/>
            <person name="Gladieux P."/>
            <person name="Hiltunen Thoren M."/>
            <person name="Johannesson H."/>
        </authorList>
    </citation>
    <scope>NUCLEOTIDE SEQUENCE</scope>
    <source>
        <strain evidence="3">CBS 958.72</strain>
    </source>
</reference>
<feature type="compositionally biased region" description="Low complexity" evidence="1">
    <location>
        <begin position="255"/>
        <end position="269"/>
    </location>
</feature>
<evidence type="ECO:0000256" key="1">
    <source>
        <dbReference type="SAM" id="MobiDB-lite"/>
    </source>
</evidence>
<name>A0AAE0N5R8_9PEZI</name>
<dbReference type="InterPro" id="IPR039875">
    <property type="entry name" value="LENG1-like"/>
</dbReference>
<evidence type="ECO:0000313" key="4">
    <source>
        <dbReference type="Proteomes" id="UP001287356"/>
    </source>
</evidence>
<feature type="region of interest" description="Disordered" evidence="1">
    <location>
        <begin position="1"/>
        <end position="33"/>
    </location>
</feature>
<dbReference type="PANTHER" id="PTHR22093:SF0">
    <property type="entry name" value="LEUKOCYTE RECEPTOR CLUSTER MEMBER 1"/>
    <property type="match status" value="1"/>
</dbReference>
<feature type="compositionally biased region" description="Basic and acidic residues" evidence="1">
    <location>
        <begin position="273"/>
        <end position="290"/>
    </location>
</feature>